<dbReference type="InterPro" id="IPR013022">
    <property type="entry name" value="Xyl_isomerase-like_TIM-brl"/>
</dbReference>
<dbReference type="Gene3D" id="3.20.20.150">
    <property type="entry name" value="Divalent-metal-dependent TIM barrel enzymes"/>
    <property type="match status" value="1"/>
</dbReference>
<evidence type="ECO:0000256" key="7">
    <source>
        <dbReference type="ARBA" id="ARBA00022833"/>
    </source>
</evidence>
<sequence>MKLGCHISIRNGYYGAAKHAASIGANAFQFFPKNPRSLSVKEFNRDDAEQCKNFCLQHDILSIAHTPYPTSLTPHDDKKELILRSLANDLEISQACGAAGVVVHFGNRTIGNDPLAAYQTMISMLNEVLAGWEGNCKVLLENNAGRPGSMGTTLEELVQVRSLTHYPDKIGFCLDTCHAYASGLWNGDNWEEIVDHGEQLGYIQHLTAIHLNNSKYPYAEGKDRHANILKNGYISREQFQTFFRSPLIQKTPLLLETPTEEGISHAEEIDQIKKLTQT</sequence>
<dbReference type="Proteomes" id="UP001172721">
    <property type="component" value="Unassembled WGS sequence"/>
</dbReference>
<reference evidence="10" key="1">
    <citation type="submission" date="2023-07" db="EMBL/GenBank/DDBJ databases">
        <title>Fictibacillus sp. isolated from freshwater pond.</title>
        <authorList>
            <person name="Kirdat K."/>
            <person name="Bhat A."/>
            <person name="Mourya A."/>
            <person name="Yadav A."/>
        </authorList>
    </citation>
    <scope>NUCLEOTIDE SEQUENCE</scope>
    <source>
        <strain evidence="10">NE201</strain>
    </source>
</reference>
<evidence type="ECO:0000256" key="5">
    <source>
        <dbReference type="ARBA" id="ARBA00022763"/>
    </source>
</evidence>
<dbReference type="EC" id="3.1.21.2" evidence="10"/>
<evidence type="ECO:0000313" key="11">
    <source>
        <dbReference type="Proteomes" id="UP001172721"/>
    </source>
</evidence>
<feature type="domain" description="Xylose isomerase-like TIM barrel" evidence="9">
    <location>
        <begin position="19"/>
        <end position="265"/>
    </location>
</feature>
<dbReference type="InterPro" id="IPR018246">
    <property type="entry name" value="AP_endonuc_F2_Zn_BS"/>
</dbReference>
<dbReference type="GO" id="GO:0008833">
    <property type="term" value="F:deoxyribonuclease IV (phage-T4-induced) activity"/>
    <property type="evidence" value="ECO:0007669"/>
    <property type="project" value="UniProtKB-EC"/>
</dbReference>
<dbReference type="EMBL" id="JAUHTR010000003">
    <property type="protein sequence ID" value="MDN4524586.1"/>
    <property type="molecule type" value="Genomic_DNA"/>
</dbReference>
<comment type="caution">
    <text evidence="10">The sequence shown here is derived from an EMBL/GenBank/DDBJ whole genome shotgun (WGS) entry which is preliminary data.</text>
</comment>
<dbReference type="PROSITE" id="PS00730">
    <property type="entry name" value="AP_NUCLEASE_F2_2"/>
    <property type="match status" value="1"/>
</dbReference>
<proteinExistence type="inferred from homology"/>
<dbReference type="NCBIfam" id="TIGR00587">
    <property type="entry name" value="nfo"/>
    <property type="match status" value="1"/>
</dbReference>
<evidence type="ECO:0000256" key="2">
    <source>
        <dbReference type="ARBA" id="ARBA00005340"/>
    </source>
</evidence>
<keyword evidence="11" id="KW-1185">Reference proteome</keyword>
<accession>A0ABT8HV12</accession>
<comment type="cofactor">
    <cofactor evidence="1">
        <name>Zn(2+)</name>
        <dbReference type="ChEBI" id="CHEBI:29105"/>
    </cofactor>
</comment>
<dbReference type="Pfam" id="PF01261">
    <property type="entry name" value="AP_endonuc_2"/>
    <property type="match status" value="1"/>
</dbReference>
<dbReference type="PANTHER" id="PTHR21445:SF0">
    <property type="entry name" value="APURINIC-APYRIMIDINIC ENDONUCLEASE"/>
    <property type="match status" value="1"/>
</dbReference>
<dbReference type="PANTHER" id="PTHR21445">
    <property type="entry name" value="ENDONUCLEASE IV ENDODEOXYRIBONUCLEASE IV"/>
    <property type="match status" value="1"/>
</dbReference>
<dbReference type="RefSeq" id="WP_301165626.1">
    <property type="nucleotide sequence ID" value="NZ_JAUHTR010000003.1"/>
</dbReference>
<evidence type="ECO:0000256" key="1">
    <source>
        <dbReference type="ARBA" id="ARBA00001947"/>
    </source>
</evidence>
<evidence type="ECO:0000256" key="8">
    <source>
        <dbReference type="ARBA" id="ARBA00023204"/>
    </source>
</evidence>
<dbReference type="InterPro" id="IPR036237">
    <property type="entry name" value="Xyl_isomerase-like_sf"/>
</dbReference>
<dbReference type="PROSITE" id="PS51432">
    <property type="entry name" value="AP_NUCLEASE_F2_4"/>
    <property type="match status" value="1"/>
</dbReference>
<name>A0ABT8HV12_9BACL</name>
<keyword evidence="5" id="KW-0227">DNA damage</keyword>
<dbReference type="InterPro" id="IPR001719">
    <property type="entry name" value="AP_endonuc_2"/>
</dbReference>
<dbReference type="SUPFAM" id="SSF51658">
    <property type="entry name" value="Xylose isomerase-like"/>
    <property type="match status" value="1"/>
</dbReference>
<comment type="similarity">
    <text evidence="2">Belongs to the AP endonuclease 2 family.</text>
</comment>
<protein>
    <submittedName>
        <fullName evidence="10">Deoxyribonuclease IV</fullName>
        <ecNumber evidence="10">3.1.21.2</ecNumber>
    </submittedName>
</protein>
<evidence type="ECO:0000313" key="10">
    <source>
        <dbReference type="EMBL" id="MDN4524586.1"/>
    </source>
</evidence>
<keyword evidence="7" id="KW-0862">Zinc</keyword>
<keyword evidence="4" id="KW-0479">Metal-binding</keyword>
<evidence type="ECO:0000256" key="3">
    <source>
        <dbReference type="ARBA" id="ARBA00022722"/>
    </source>
</evidence>
<evidence type="ECO:0000256" key="4">
    <source>
        <dbReference type="ARBA" id="ARBA00022723"/>
    </source>
</evidence>
<keyword evidence="6 10" id="KW-0378">Hydrolase</keyword>
<dbReference type="SMART" id="SM00518">
    <property type="entry name" value="AP2Ec"/>
    <property type="match status" value="1"/>
</dbReference>
<evidence type="ECO:0000259" key="9">
    <source>
        <dbReference type="Pfam" id="PF01261"/>
    </source>
</evidence>
<keyword evidence="3" id="KW-0540">Nuclease</keyword>
<organism evidence="10 11">
    <name type="scientific">Fictibacillus fluitans</name>
    <dbReference type="NCBI Taxonomy" id="3058422"/>
    <lineage>
        <taxon>Bacteria</taxon>
        <taxon>Bacillati</taxon>
        <taxon>Bacillota</taxon>
        <taxon>Bacilli</taxon>
        <taxon>Bacillales</taxon>
        <taxon>Fictibacillaceae</taxon>
        <taxon>Fictibacillus</taxon>
    </lineage>
</organism>
<keyword evidence="8" id="KW-0234">DNA repair</keyword>
<gene>
    <name evidence="10" type="ORF">QYB97_08875</name>
</gene>
<evidence type="ECO:0000256" key="6">
    <source>
        <dbReference type="ARBA" id="ARBA00022801"/>
    </source>
</evidence>